<comment type="caution">
    <text evidence="1">The sequence shown here is derived from an EMBL/GenBank/DDBJ whole genome shotgun (WGS) entry which is preliminary data.</text>
</comment>
<dbReference type="EMBL" id="CAJJDN010000005">
    <property type="protein sequence ID" value="CAD8050954.1"/>
    <property type="molecule type" value="Genomic_DNA"/>
</dbReference>
<dbReference type="AlphaFoldDB" id="A0A8S1KJ71"/>
<sequence length="128" mass="15383">MFKYHYESGVDDLILKLQKQIRTTNFELKRMNRFFLPQIINKSCESDKNKRVLKTLEDPILKSFSNQKHIDRSENSIHNKSYEVKKSNFMKPSAELDKIDECQVFVWRIPNKKPNPLLRNQRLTTLQR</sequence>
<organism evidence="1 2">
    <name type="scientific">Paramecium sonneborni</name>
    <dbReference type="NCBI Taxonomy" id="65129"/>
    <lineage>
        <taxon>Eukaryota</taxon>
        <taxon>Sar</taxon>
        <taxon>Alveolata</taxon>
        <taxon>Ciliophora</taxon>
        <taxon>Intramacronucleata</taxon>
        <taxon>Oligohymenophorea</taxon>
        <taxon>Peniculida</taxon>
        <taxon>Parameciidae</taxon>
        <taxon>Paramecium</taxon>
    </lineage>
</organism>
<reference evidence="1" key="1">
    <citation type="submission" date="2021-01" db="EMBL/GenBank/DDBJ databases">
        <authorList>
            <consortium name="Genoscope - CEA"/>
            <person name="William W."/>
        </authorList>
    </citation>
    <scope>NUCLEOTIDE SEQUENCE</scope>
</reference>
<keyword evidence="2" id="KW-1185">Reference proteome</keyword>
<gene>
    <name evidence="1" type="ORF">PSON_ATCC_30995.1.T0050277</name>
</gene>
<protein>
    <submittedName>
        <fullName evidence="1">Uncharacterized protein</fullName>
    </submittedName>
</protein>
<evidence type="ECO:0000313" key="1">
    <source>
        <dbReference type="EMBL" id="CAD8050954.1"/>
    </source>
</evidence>
<dbReference type="Proteomes" id="UP000692954">
    <property type="component" value="Unassembled WGS sequence"/>
</dbReference>
<dbReference type="OrthoDB" id="10330060at2759"/>
<name>A0A8S1KJ71_9CILI</name>
<evidence type="ECO:0000313" key="2">
    <source>
        <dbReference type="Proteomes" id="UP000692954"/>
    </source>
</evidence>
<proteinExistence type="predicted"/>
<accession>A0A8S1KJ71</accession>